<gene>
    <name evidence="1" type="ORF">L914_19370</name>
</gene>
<evidence type="ECO:0000313" key="1">
    <source>
        <dbReference type="EMBL" id="ETM33397.1"/>
    </source>
</evidence>
<proteinExistence type="predicted"/>
<dbReference type="EMBL" id="KI696056">
    <property type="protein sequence ID" value="ETM33397.1"/>
    <property type="molecule type" value="Genomic_DNA"/>
</dbReference>
<protein>
    <submittedName>
        <fullName evidence="1">Uncharacterized protein</fullName>
    </submittedName>
</protein>
<sequence length="66" mass="7638">MDVQLIGNTYGAAEYTAAYVSKAKPDTVCFKKQMQLCRSEKLVHRKYISFYYESCHCMESRGQSNE</sequence>
<name>W2MAK6_PHYNI</name>
<organism evidence="1">
    <name type="scientific">Phytophthora nicotianae</name>
    <name type="common">Potato buckeye rot agent</name>
    <name type="synonym">Phytophthora parasitica</name>
    <dbReference type="NCBI Taxonomy" id="4792"/>
    <lineage>
        <taxon>Eukaryota</taxon>
        <taxon>Sar</taxon>
        <taxon>Stramenopiles</taxon>
        <taxon>Oomycota</taxon>
        <taxon>Peronosporomycetes</taxon>
        <taxon>Peronosporales</taxon>
        <taxon>Peronosporaceae</taxon>
        <taxon>Phytophthora</taxon>
    </lineage>
</organism>
<reference evidence="1" key="1">
    <citation type="submission" date="2013-11" db="EMBL/GenBank/DDBJ databases">
        <title>The Genome Sequence of Phytophthora parasitica IAC_01/95.</title>
        <authorList>
            <consortium name="The Broad Institute Genomics Platform"/>
            <person name="Russ C."/>
            <person name="Tyler B."/>
            <person name="Panabieres F."/>
            <person name="Shan W."/>
            <person name="Tripathy S."/>
            <person name="Grunwald N."/>
            <person name="Machado M."/>
            <person name="Johnson C.S."/>
            <person name="Arredondo F."/>
            <person name="Hong C."/>
            <person name="Coffey M."/>
            <person name="Young S.K."/>
            <person name="Zeng Q."/>
            <person name="Gargeya S."/>
            <person name="Fitzgerald M."/>
            <person name="Abouelleil A."/>
            <person name="Alvarado L."/>
            <person name="Chapman S.B."/>
            <person name="Gainer-Dewar J."/>
            <person name="Goldberg J."/>
            <person name="Griggs A."/>
            <person name="Gujja S."/>
            <person name="Hansen M."/>
            <person name="Howarth C."/>
            <person name="Imamovic A."/>
            <person name="Ireland A."/>
            <person name="Larimer J."/>
            <person name="McCowan C."/>
            <person name="Murphy C."/>
            <person name="Pearson M."/>
            <person name="Poon T.W."/>
            <person name="Priest M."/>
            <person name="Roberts A."/>
            <person name="Saif S."/>
            <person name="Shea T."/>
            <person name="Sykes S."/>
            <person name="Wortman J."/>
            <person name="Nusbaum C."/>
            <person name="Birren B."/>
        </authorList>
    </citation>
    <scope>NUCLEOTIDE SEQUENCE [LARGE SCALE GENOMIC DNA]</scope>
    <source>
        <strain evidence="1">IAC_01/95</strain>
    </source>
</reference>
<dbReference type="AlphaFoldDB" id="W2MAK6"/>
<accession>W2MAK6</accession>
<dbReference type="Proteomes" id="UP000054532">
    <property type="component" value="Unassembled WGS sequence"/>
</dbReference>